<dbReference type="Proteomes" id="UP001152795">
    <property type="component" value="Unassembled WGS sequence"/>
</dbReference>
<dbReference type="SUPFAM" id="SSF56496">
    <property type="entry name" value="Fibrinogen C-terminal domain-like"/>
    <property type="match status" value="1"/>
</dbReference>
<organism evidence="1 2">
    <name type="scientific">Paramuricea clavata</name>
    <name type="common">Red gorgonian</name>
    <name type="synonym">Violescent sea-whip</name>
    <dbReference type="NCBI Taxonomy" id="317549"/>
    <lineage>
        <taxon>Eukaryota</taxon>
        <taxon>Metazoa</taxon>
        <taxon>Cnidaria</taxon>
        <taxon>Anthozoa</taxon>
        <taxon>Octocorallia</taxon>
        <taxon>Malacalcyonacea</taxon>
        <taxon>Plexauridae</taxon>
        <taxon>Paramuricea</taxon>
    </lineage>
</organism>
<evidence type="ECO:0000313" key="1">
    <source>
        <dbReference type="EMBL" id="CAB4023395.1"/>
    </source>
</evidence>
<dbReference type="OrthoDB" id="5973440at2759"/>
<dbReference type="AlphaFoldDB" id="A0A6S7IVH2"/>
<sequence>IPIDSYTDETACSRLFEIEQKIYVSQNSNGNSPPVATARSNVNTTLVQRSCNERCDNVRINGCNYLNNLNYLNNIRFSLYIQYIYLHRKQDERASSSEIYSNFDEITEITIFGQNFQTLRKYQILTPRRPCLRQNWDRSKLRELQYTDSPSCLKKARSRVTLSSADSSSLPRESRVVINRYSRNRLKIASTALQSEVMRRQSVCMDKLIKIRKSSLNSRQTLTPKHDDKMTSKSQYEKNLDAFAPYYYDDENHIDSLTPLIDMTTTTVAEELKARLHDTTSRIRFLSWPYIQIFGYIQDKNRIRLVLTSKCSVITMNIHLDFVSLANYSFVSSYIVKLIDSGMYYINHQGLSSSPSFQVYCDMTSKNGVGVTVIGHDSGSRTLVNGYESPGSYKRKIKYNISMEQIFAIMKQSTYCEQFIKYECYHSILLKTPYGWWVSRQGSKMKYWGGAAVNSGKCACGMTNSCAGGGKCNCDKNDRTWREDSGYLTDKNTLPVTELRFGDTGTAFEKGYHTLGKLRCWGDFKLGFTLFSLILHAGILKMVTKTWRVLQKYGVKYSRNITKLDDIARLHRVTSCSALLIKHPSTRSGMYYINPQGLSSSPLVQVYCNMTSKNGVGVTVIGHDSGSRTLVKGYEDAGSYKRKIKYDISMGQIVAILKQSKYCEQFIKYECHHSVFFGFSSAGTYYSWWVTRQGSQMNYWGGAAVNSGKCACGMTNSCAGGGKCNCDKNDNTWREDSGYLTDKNTLPVTELRFGDTGHTNEKGYHTLGKLRCWGNL</sequence>
<dbReference type="InterPro" id="IPR036056">
    <property type="entry name" value="Fibrinogen-like_C"/>
</dbReference>
<evidence type="ECO:0000313" key="2">
    <source>
        <dbReference type="Proteomes" id="UP001152795"/>
    </source>
</evidence>
<feature type="non-terminal residue" evidence="1">
    <location>
        <position position="776"/>
    </location>
</feature>
<reference evidence="1" key="1">
    <citation type="submission" date="2020-04" db="EMBL/GenBank/DDBJ databases">
        <authorList>
            <person name="Alioto T."/>
            <person name="Alioto T."/>
            <person name="Gomez Garrido J."/>
        </authorList>
    </citation>
    <scope>NUCLEOTIDE SEQUENCE</scope>
    <source>
        <strain evidence="1">A484AB</strain>
    </source>
</reference>
<accession>A0A6S7IVH2</accession>
<dbReference type="EMBL" id="CACRXK020012477">
    <property type="protein sequence ID" value="CAB4023395.1"/>
    <property type="molecule type" value="Genomic_DNA"/>
</dbReference>
<protein>
    <submittedName>
        <fullName evidence="1">Uncharacterized protein</fullName>
    </submittedName>
</protein>
<feature type="non-terminal residue" evidence="1">
    <location>
        <position position="1"/>
    </location>
</feature>
<dbReference type="NCBIfam" id="NF040941">
    <property type="entry name" value="GGGWT_bact"/>
    <property type="match status" value="1"/>
</dbReference>
<proteinExistence type="predicted"/>
<name>A0A6S7IVH2_PARCT</name>
<dbReference type="Gene3D" id="2.60.120.1000">
    <property type="match status" value="2"/>
</dbReference>
<comment type="caution">
    <text evidence="1">The sequence shown here is derived from an EMBL/GenBank/DDBJ whole genome shotgun (WGS) entry which is preliminary data.</text>
</comment>
<gene>
    <name evidence="1" type="ORF">PACLA_8A021613</name>
</gene>
<keyword evidence="2" id="KW-1185">Reference proteome</keyword>